<evidence type="ECO:0000313" key="3">
    <source>
        <dbReference type="Proteomes" id="UP001150238"/>
    </source>
</evidence>
<comment type="caution">
    <text evidence="2">The sequence shown here is derived from an EMBL/GenBank/DDBJ whole genome shotgun (WGS) entry which is preliminary data.</text>
</comment>
<proteinExistence type="predicted"/>
<reference evidence="2" key="2">
    <citation type="journal article" date="2023" name="Proc. Natl. Acad. Sci. U.S.A.">
        <title>A global phylogenomic analysis of the shiitake genus Lentinula.</title>
        <authorList>
            <person name="Sierra-Patev S."/>
            <person name="Min B."/>
            <person name="Naranjo-Ortiz M."/>
            <person name="Looney B."/>
            <person name="Konkel Z."/>
            <person name="Slot J.C."/>
            <person name="Sakamoto Y."/>
            <person name="Steenwyk J.L."/>
            <person name="Rokas A."/>
            <person name="Carro J."/>
            <person name="Camarero S."/>
            <person name="Ferreira P."/>
            <person name="Molpeceres G."/>
            <person name="Ruiz-Duenas F.J."/>
            <person name="Serrano A."/>
            <person name="Henrissat B."/>
            <person name="Drula E."/>
            <person name="Hughes K.W."/>
            <person name="Mata J.L."/>
            <person name="Ishikawa N.K."/>
            <person name="Vargas-Isla R."/>
            <person name="Ushijima S."/>
            <person name="Smith C.A."/>
            <person name="Donoghue J."/>
            <person name="Ahrendt S."/>
            <person name="Andreopoulos W."/>
            <person name="He G."/>
            <person name="LaButti K."/>
            <person name="Lipzen A."/>
            <person name="Ng V."/>
            <person name="Riley R."/>
            <person name="Sandor L."/>
            <person name="Barry K."/>
            <person name="Martinez A.T."/>
            <person name="Xiao Y."/>
            <person name="Gibbons J.G."/>
            <person name="Terashima K."/>
            <person name="Grigoriev I.V."/>
            <person name="Hibbett D."/>
        </authorList>
    </citation>
    <scope>NUCLEOTIDE SEQUENCE</scope>
    <source>
        <strain evidence="2">Sp2 HRB7682 ss15</strain>
    </source>
</reference>
<feature type="compositionally biased region" description="Basic and acidic residues" evidence="1">
    <location>
        <begin position="8"/>
        <end position="19"/>
    </location>
</feature>
<evidence type="ECO:0000256" key="1">
    <source>
        <dbReference type="SAM" id="MobiDB-lite"/>
    </source>
</evidence>
<dbReference type="EMBL" id="JANVFS010000013">
    <property type="protein sequence ID" value="KAJ4482881.1"/>
    <property type="molecule type" value="Genomic_DNA"/>
</dbReference>
<accession>A0A9W9AHC5</accession>
<feature type="region of interest" description="Disordered" evidence="1">
    <location>
        <begin position="1"/>
        <end position="24"/>
    </location>
</feature>
<dbReference type="InterPro" id="IPR014710">
    <property type="entry name" value="RmlC-like_jellyroll"/>
</dbReference>
<organism evidence="2 3">
    <name type="scientific">Lentinula lateritia</name>
    <dbReference type="NCBI Taxonomy" id="40482"/>
    <lineage>
        <taxon>Eukaryota</taxon>
        <taxon>Fungi</taxon>
        <taxon>Dikarya</taxon>
        <taxon>Basidiomycota</taxon>
        <taxon>Agaricomycotina</taxon>
        <taxon>Agaricomycetes</taxon>
        <taxon>Agaricomycetidae</taxon>
        <taxon>Agaricales</taxon>
        <taxon>Marasmiineae</taxon>
        <taxon>Omphalotaceae</taxon>
        <taxon>Lentinula</taxon>
    </lineage>
</organism>
<reference evidence="2" key="1">
    <citation type="submission" date="2022-08" db="EMBL/GenBank/DDBJ databases">
        <authorList>
            <consortium name="DOE Joint Genome Institute"/>
            <person name="Min B."/>
            <person name="Riley R."/>
            <person name="Sierra-Patev S."/>
            <person name="Naranjo-Ortiz M."/>
            <person name="Looney B."/>
            <person name="Konkel Z."/>
            <person name="Slot J.C."/>
            <person name="Sakamoto Y."/>
            <person name="Steenwyk J.L."/>
            <person name="Rokas A."/>
            <person name="Carro J."/>
            <person name="Camarero S."/>
            <person name="Ferreira P."/>
            <person name="Molpeceres G."/>
            <person name="Ruiz-Duenas F.J."/>
            <person name="Serrano A."/>
            <person name="Henrissat B."/>
            <person name="Drula E."/>
            <person name="Hughes K.W."/>
            <person name="Mata J.L."/>
            <person name="Ishikawa N.K."/>
            <person name="Vargas-Isla R."/>
            <person name="Ushijima S."/>
            <person name="Smith C.A."/>
            <person name="Ahrendt S."/>
            <person name="Andreopoulos W."/>
            <person name="He G."/>
            <person name="Labutti K."/>
            <person name="Lipzen A."/>
            <person name="Ng V."/>
            <person name="Sandor L."/>
            <person name="Barry K."/>
            <person name="Martinez A.T."/>
            <person name="Xiao Y."/>
            <person name="Gibbons J.G."/>
            <person name="Terashima K."/>
            <person name="Hibbett D.S."/>
            <person name="Grigoriev I.V."/>
        </authorList>
    </citation>
    <scope>NUCLEOTIDE SEQUENCE</scope>
    <source>
        <strain evidence="2">Sp2 HRB7682 ss15</strain>
    </source>
</reference>
<dbReference type="Proteomes" id="UP001150238">
    <property type="component" value="Unassembled WGS sequence"/>
</dbReference>
<evidence type="ECO:0000313" key="2">
    <source>
        <dbReference type="EMBL" id="KAJ4482881.1"/>
    </source>
</evidence>
<protein>
    <submittedName>
        <fullName evidence="2">Uncharacterized protein</fullName>
    </submittedName>
</protein>
<sequence>MSLQAYYHDNKAGDPDRPHHSSRSVSMEYVRSLGINTTTIEGPDFEGNARIIAKEQSYPLTENSSFIWNLHDLDQSSPLIKDYAQKIEEGSRDDFYLDVEDPREQAWIRIEVPQGTLCYLPAGAFRRVATEGTKVCMFIKDTGADENVLWDKEAEGHPVHQEYLNNTAS</sequence>
<name>A0A9W9AHC5_9AGAR</name>
<dbReference type="Gene3D" id="2.60.120.10">
    <property type="entry name" value="Jelly Rolls"/>
    <property type="match status" value="1"/>
</dbReference>
<dbReference type="AlphaFoldDB" id="A0A9W9AHC5"/>
<gene>
    <name evidence="2" type="ORF">C8J55DRAFT_548855</name>
</gene>